<evidence type="ECO:0000313" key="7">
    <source>
        <dbReference type="Proteomes" id="UP000093281"/>
    </source>
</evidence>
<dbReference type="AlphaFoldDB" id="A0A1C0BA09"/>
<proteinExistence type="predicted"/>
<dbReference type="PANTHER" id="PTHR30204:SF69">
    <property type="entry name" value="MERR-FAMILY TRANSCRIPTIONAL REGULATOR"/>
    <property type="match status" value="1"/>
</dbReference>
<keyword evidence="2" id="KW-0805">Transcription regulation</keyword>
<evidence type="ECO:0000313" key="6">
    <source>
        <dbReference type="EMBL" id="OCM00411.1"/>
    </source>
</evidence>
<dbReference type="OrthoDB" id="9802944at2"/>
<name>A0A1C0BA09_9BACT</name>
<sequence length="102" mass="11907">MFEDLFDPNLVSKLLVTIGDVSEVTKIPQRKLRYWEDKGIIQSSSKEDGTTRKYDYLNIKKIILIKELLDEGFTLDASVKKVEERVEKLQNAFNKLKEKNDN</sequence>
<keyword evidence="1" id="KW-0678">Repressor</keyword>
<dbReference type="SUPFAM" id="SSF46955">
    <property type="entry name" value="Putative DNA-binding domain"/>
    <property type="match status" value="1"/>
</dbReference>
<dbReference type="Pfam" id="PF13411">
    <property type="entry name" value="MerR_1"/>
    <property type="match status" value="1"/>
</dbReference>
<evidence type="ECO:0000256" key="2">
    <source>
        <dbReference type="ARBA" id="ARBA00023015"/>
    </source>
</evidence>
<reference evidence="7" key="1">
    <citation type="submission" date="2015-05" db="EMBL/GenBank/DDBJ databases">
        <authorList>
            <person name="Rovetto F."/>
            <person name="Cocolin L."/>
            <person name="Illeghems K."/>
            <person name="Van Nieuwerburgh F."/>
            <person name="Houf K."/>
        </authorList>
    </citation>
    <scope>NUCLEOTIDE SEQUENCE [LARGE SCALE GENOMIC DNA]</scope>
    <source>
        <strain evidence="7">DU22</strain>
    </source>
</reference>
<dbReference type="RefSeq" id="WP_066182176.1">
    <property type="nucleotide sequence ID" value="NZ_LCUJ01000001.1"/>
</dbReference>
<comment type="caution">
    <text evidence="6">The sequence shown here is derived from an EMBL/GenBank/DDBJ whole genome shotgun (WGS) entry which is preliminary data.</text>
</comment>
<protein>
    <submittedName>
        <fullName evidence="6">HTH-type transcriptional regulator GlnR</fullName>
    </submittedName>
</protein>
<dbReference type="EMBL" id="LCUJ01000001">
    <property type="protein sequence ID" value="OCM00411.1"/>
    <property type="molecule type" value="Genomic_DNA"/>
</dbReference>
<dbReference type="InterPro" id="IPR000551">
    <property type="entry name" value="MerR-type_HTH_dom"/>
</dbReference>
<dbReference type="InterPro" id="IPR009061">
    <property type="entry name" value="DNA-bd_dom_put_sf"/>
</dbReference>
<dbReference type="GO" id="GO:0003700">
    <property type="term" value="F:DNA-binding transcription factor activity"/>
    <property type="evidence" value="ECO:0007669"/>
    <property type="project" value="InterPro"/>
</dbReference>
<dbReference type="PANTHER" id="PTHR30204">
    <property type="entry name" value="REDOX-CYCLING DRUG-SENSING TRANSCRIPTIONAL ACTIVATOR SOXR"/>
    <property type="match status" value="1"/>
</dbReference>
<accession>A0A1C0BA09</accession>
<dbReference type="Proteomes" id="UP000093281">
    <property type="component" value="Unassembled WGS sequence"/>
</dbReference>
<evidence type="ECO:0000259" key="5">
    <source>
        <dbReference type="SMART" id="SM00422"/>
    </source>
</evidence>
<evidence type="ECO:0000256" key="4">
    <source>
        <dbReference type="ARBA" id="ARBA00023163"/>
    </source>
</evidence>
<keyword evidence="3" id="KW-0238">DNA-binding</keyword>
<dbReference type="CDD" id="cd01105">
    <property type="entry name" value="HTH_GlnR-like"/>
    <property type="match status" value="1"/>
</dbReference>
<organism evidence="6 7">
    <name type="scientific">Aliarcobacter thereius</name>
    <dbReference type="NCBI Taxonomy" id="544718"/>
    <lineage>
        <taxon>Bacteria</taxon>
        <taxon>Pseudomonadati</taxon>
        <taxon>Campylobacterota</taxon>
        <taxon>Epsilonproteobacteria</taxon>
        <taxon>Campylobacterales</taxon>
        <taxon>Arcobacteraceae</taxon>
        <taxon>Aliarcobacter</taxon>
    </lineage>
</organism>
<evidence type="ECO:0000256" key="3">
    <source>
        <dbReference type="ARBA" id="ARBA00023125"/>
    </source>
</evidence>
<dbReference type="GO" id="GO:0003677">
    <property type="term" value="F:DNA binding"/>
    <property type="evidence" value="ECO:0007669"/>
    <property type="project" value="UniProtKB-KW"/>
</dbReference>
<evidence type="ECO:0000256" key="1">
    <source>
        <dbReference type="ARBA" id="ARBA00022491"/>
    </source>
</evidence>
<dbReference type="InterPro" id="IPR047057">
    <property type="entry name" value="MerR_fam"/>
</dbReference>
<dbReference type="SMART" id="SM00422">
    <property type="entry name" value="HTH_MERR"/>
    <property type="match status" value="1"/>
</dbReference>
<gene>
    <name evidence="6" type="primary">glnR</name>
    <name evidence="6" type="ORF">AAX29_00415</name>
</gene>
<dbReference type="STRING" id="544718.AAX25_00664"/>
<dbReference type="Gene3D" id="1.10.1660.10">
    <property type="match status" value="1"/>
</dbReference>
<dbReference type="PATRIC" id="fig|544718.43.peg.649"/>
<feature type="domain" description="HTH merR-type" evidence="5">
    <location>
        <begin position="16"/>
        <end position="85"/>
    </location>
</feature>
<keyword evidence="4" id="KW-0804">Transcription</keyword>